<evidence type="ECO:0000313" key="3">
    <source>
        <dbReference type="Proteomes" id="UP000254634"/>
    </source>
</evidence>
<evidence type="ECO:0000313" key="2">
    <source>
        <dbReference type="EMBL" id="SUN77551.1"/>
    </source>
</evidence>
<dbReference type="EMBL" id="UHFR01000005">
    <property type="protein sequence ID" value="SUN77551.1"/>
    <property type="molecule type" value="Genomic_DNA"/>
</dbReference>
<dbReference type="InterPro" id="IPR041483">
    <property type="entry name" value="TetR_C_34"/>
</dbReference>
<dbReference type="AlphaFoldDB" id="A0A380L501"/>
<sequence length="95" mass="11168">MELIVDFKRAYGATLRAVEDCLATFFPELLDNERTDFIYSFFPYLFGLHAYAVGTVKQRLALKEAKVNYTFYSVYQLTFNLVRKLLDIEKDNHNL</sequence>
<dbReference type="Proteomes" id="UP000254634">
    <property type="component" value="Unassembled WGS sequence"/>
</dbReference>
<dbReference type="Pfam" id="PF17929">
    <property type="entry name" value="TetR_C_34"/>
    <property type="match status" value="1"/>
</dbReference>
<name>A0A380L501_9STRE</name>
<accession>A0A380L501</accession>
<organism evidence="2 3">
    <name type="scientific">Streptococcus massiliensis</name>
    <dbReference type="NCBI Taxonomy" id="313439"/>
    <lineage>
        <taxon>Bacteria</taxon>
        <taxon>Bacillati</taxon>
        <taxon>Bacillota</taxon>
        <taxon>Bacilli</taxon>
        <taxon>Lactobacillales</taxon>
        <taxon>Streptococcaceae</taxon>
        <taxon>Streptococcus</taxon>
    </lineage>
</organism>
<feature type="domain" description="Tetracyclin repressor-like C-terminal" evidence="1">
    <location>
        <begin position="2"/>
        <end position="71"/>
    </location>
</feature>
<protein>
    <recommendedName>
        <fullName evidence="1">Tetracyclin repressor-like C-terminal domain-containing protein</fullName>
    </recommendedName>
</protein>
<evidence type="ECO:0000259" key="1">
    <source>
        <dbReference type="Pfam" id="PF17929"/>
    </source>
</evidence>
<reference evidence="2" key="1">
    <citation type="submission" date="2018-06" db="EMBL/GenBank/DDBJ databases">
        <authorList>
            <consortium name="Pathogen Informatics"/>
            <person name="Doyle S."/>
        </authorList>
    </citation>
    <scope>NUCLEOTIDE SEQUENCE [LARGE SCALE GENOMIC DNA]</scope>
    <source>
        <strain evidence="2">NCTC13765</strain>
    </source>
</reference>
<proteinExistence type="predicted"/>
<gene>
    <name evidence="2" type="ORF">NCTC13765_02078</name>
</gene>
<keyword evidence="3" id="KW-1185">Reference proteome</keyword>
<dbReference type="STRING" id="1123307.GCA_000380065_00137"/>